<gene>
    <name evidence="2" type="ORF">S03H2_61115</name>
</gene>
<keyword evidence="1" id="KW-1133">Transmembrane helix</keyword>
<dbReference type="EMBL" id="BARU01039431">
    <property type="protein sequence ID" value="GAH81022.1"/>
    <property type="molecule type" value="Genomic_DNA"/>
</dbReference>
<evidence type="ECO:0000313" key="2">
    <source>
        <dbReference type="EMBL" id="GAH81022.1"/>
    </source>
</evidence>
<keyword evidence="1" id="KW-0812">Transmembrane</keyword>
<evidence type="ECO:0008006" key="3">
    <source>
        <dbReference type="Google" id="ProtNLM"/>
    </source>
</evidence>
<sequence length="53" mass="5879">ATISALVVAPYLGKAFTIAFWWVAFAMSSIPGSILGFLVLKTIRRIDLDKYFV</sequence>
<name>X1IH52_9ZZZZ</name>
<reference evidence="2" key="1">
    <citation type="journal article" date="2014" name="Front. Microbiol.">
        <title>High frequency of phylogenetically diverse reductive dehalogenase-homologous genes in deep subseafloor sedimentary metagenomes.</title>
        <authorList>
            <person name="Kawai M."/>
            <person name="Futagami T."/>
            <person name="Toyoda A."/>
            <person name="Takaki Y."/>
            <person name="Nishi S."/>
            <person name="Hori S."/>
            <person name="Arai W."/>
            <person name="Tsubouchi T."/>
            <person name="Morono Y."/>
            <person name="Uchiyama I."/>
            <person name="Ito T."/>
            <person name="Fujiyama A."/>
            <person name="Inagaki F."/>
            <person name="Takami H."/>
        </authorList>
    </citation>
    <scope>NUCLEOTIDE SEQUENCE</scope>
    <source>
        <strain evidence="2">Expedition CK06-06</strain>
    </source>
</reference>
<accession>X1IH52</accession>
<feature type="non-terminal residue" evidence="2">
    <location>
        <position position="1"/>
    </location>
</feature>
<keyword evidence="1" id="KW-0472">Membrane</keyword>
<dbReference type="AlphaFoldDB" id="X1IH52"/>
<proteinExistence type="predicted"/>
<organism evidence="2">
    <name type="scientific">marine sediment metagenome</name>
    <dbReference type="NCBI Taxonomy" id="412755"/>
    <lineage>
        <taxon>unclassified sequences</taxon>
        <taxon>metagenomes</taxon>
        <taxon>ecological metagenomes</taxon>
    </lineage>
</organism>
<feature type="transmembrane region" description="Helical" evidence="1">
    <location>
        <begin position="20"/>
        <end position="40"/>
    </location>
</feature>
<comment type="caution">
    <text evidence="2">The sequence shown here is derived from an EMBL/GenBank/DDBJ whole genome shotgun (WGS) entry which is preliminary data.</text>
</comment>
<evidence type="ECO:0000256" key="1">
    <source>
        <dbReference type="SAM" id="Phobius"/>
    </source>
</evidence>
<protein>
    <recommendedName>
        <fullName evidence="3">Major facilitator superfamily (MFS) profile domain-containing protein</fullName>
    </recommendedName>
</protein>